<dbReference type="Proteomes" id="UP001154015">
    <property type="component" value="Unassembled WGS sequence"/>
</dbReference>
<keyword evidence="3" id="KW-1185">Reference proteome</keyword>
<accession>A0ABN8UTN7</accession>
<proteinExistence type="predicted"/>
<name>A0ABN8UTN7_STRGL</name>
<evidence type="ECO:0000313" key="2">
    <source>
        <dbReference type="EMBL" id="CAH9413590.1"/>
    </source>
</evidence>
<organism evidence="2 3">
    <name type="scientific">Streptomyces globisporus</name>
    <dbReference type="NCBI Taxonomy" id="1908"/>
    <lineage>
        <taxon>Bacteria</taxon>
        <taxon>Bacillati</taxon>
        <taxon>Actinomycetota</taxon>
        <taxon>Actinomycetes</taxon>
        <taxon>Kitasatosporales</taxon>
        <taxon>Streptomycetaceae</taxon>
        <taxon>Streptomyces</taxon>
    </lineage>
</organism>
<dbReference type="EMBL" id="CAKXYP010000002">
    <property type="protein sequence ID" value="CAH9413590.1"/>
    <property type="molecule type" value="Genomic_DNA"/>
</dbReference>
<protein>
    <submittedName>
        <fullName evidence="2">Uncharacterized protein</fullName>
    </submittedName>
</protein>
<reference evidence="2" key="1">
    <citation type="submission" date="2022-03" db="EMBL/GenBank/DDBJ databases">
        <authorList>
            <person name="Leyn A S."/>
        </authorList>
    </citation>
    <scope>NUCLEOTIDE SEQUENCE</scope>
    <source>
        <strain evidence="2">Streptomyces globisporus 4-3</strain>
    </source>
</reference>
<evidence type="ECO:0000256" key="1">
    <source>
        <dbReference type="SAM" id="MobiDB-lite"/>
    </source>
</evidence>
<sequence length="42" mass="4469">MPAAQCAPEGTAPARRPFKPVRRAVSARPAFEDGTHARLSGH</sequence>
<feature type="region of interest" description="Disordered" evidence="1">
    <location>
        <begin position="1"/>
        <end position="42"/>
    </location>
</feature>
<comment type="caution">
    <text evidence="2">The sequence shown here is derived from an EMBL/GenBank/DDBJ whole genome shotgun (WGS) entry which is preliminary data.</text>
</comment>
<gene>
    <name evidence="2" type="ORF">SGL43_00589</name>
</gene>
<evidence type="ECO:0000313" key="3">
    <source>
        <dbReference type="Proteomes" id="UP001154015"/>
    </source>
</evidence>